<keyword evidence="9" id="KW-0249">Electron transport</keyword>
<dbReference type="GO" id="GO:0005789">
    <property type="term" value="C:endoplasmic reticulum membrane"/>
    <property type="evidence" value="ECO:0007669"/>
    <property type="project" value="UniProtKB-SubCell"/>
</dbReference>
<feature type="transmembrane region" description="Helical" evidence="15">
    <location>
        <begin position="433"/>
        <end position="451"/>
    </location>
</feature>
<comment type="cofactor">
    <cofactor evidence="1">
        <name>FAD</name>
        <dbReference type="ChEBI" id="CHEBI:57692"/>
    </cofactor>
</comment>
<evidence type="ECO:0000256" key="11">
    <source>
        <dbReference type="ARBA" id="ARBA00023136"/>
    </source>
</evidence>
<keyword evidence="6" id="KW-0732">Signal</keyword>
<keyword evidence="12" id="KW-1015">Disulfide bond</keyword>
<evidence type="ECO:0000256" key="5">
    <source>
        <dbReference type="ARBA" id="ARBA00022630"/>
    </source>
</evidence>
<keyword evidence="17" id="KW-1185">Reference proteome</keyword>
<keyword evidence="7" id="KW-0256">Endoplasmic reticulum</keyword>
<dbReference type="PANTHER" id="PTHR31033:SF36">
    <property type="match status" value="1"/>
</dbReference>
<evidence type="ECO:0000256" key="10">
    <source>
        <dbReference type="ARBA" id="ARBA00023002"/>
    </source>
</evidence>
<dbReference type="GO" id="GO:0016972">
    <property type="term" value="F:thiol oxidase activity"/>
    <property type="evidence" value="ECO:0007669"/>
    <property type="project" value="InterPro"/>
</dbReference>
<evidence type="ECO:0000256" key="8">
    <source>
        <dbReference type="ARBA" id="ARBA00022827"/>
    </source>
</evidence>
<evidence type="ECO:0000256" key="7">
    <source>
        <dbReference type="ARBA" id="ARBA00022824"/>
    </source>
</evidence>
<proteinExistence type="inferred from homology"/>
<gene>
    <name evidence="16" type="ORF">FPE_LOCUS19679</name>
</gene>
<dbReference type="SUPFAM" id="SSF110019">
    <property type="entry name" value="ERO1-like"/>
    <property type="match status" value="1"/>
</dbReference>
<dbReference type="InterPro" id="IPR037192">
    <property type="entry name" value="ERO1-like_sf"/>
</dbReference>
<evidence type="ECO:0000256" key="6">
    <source>
        <dbReference type="ARBA" id="ARBA00022729"/>
    </source>
</evidence>
<evidence type="ECO:0000313" key="17">
    <source>
        <dbReference type="Proteomes" id="UP000834106"/>
    </source>
</evidence>
<dbReference type="InterPro" id="IPR007266">
    <property type="entry name" value="Ero1"/>
</dbReference>
<sequence>MVRTNSVSRKALVGGQWIGISNPIAATKLHYAKVGQFGIQSGNIIIREGVRDKEFECQFLAKGYNEKEDLSVHELQSSIGEGKMYVFIGEVVLYISRMVFLLGNLSKEPSHFQQDIISCPFLQNVNEPTNFSLSTSMAFPLPTQGFSIFFVFLLQLQVRDGKGPIFEDGPNFYMAFRLFHGQNGVVPLSDRSLIRNENPRSEPAPTQYNLLAAKAATISLFGFGSGGPFGFDAFSVKISSTCNYTIFQLIIRSPPSLQLTQDPGTKVKLIKHIRWIVEDNPWTNKDEKDTDEMTYANLQLNPERYTGYTGPSARRTWDAIYIENCPKYPSGEYQEKRISYKLISEHEATSNEWLQNGNCPIVKSYRAVKQVLPLVAKAFQPPLVVAARSALARTAFAKNLRPQPLPTKILAFGVLGMAANIPLGIWREHTEKFSPSWFAAVYAAVPFIAILRKSVLMPKMAMAFTIAASIIGQVLGSRAERYRLKSVSANKLGFTETPSFEPT</sequence>
<comment type="similarity">
    <text evidence="3">Belongs to the EROs family.</text>
</comment>
<evidence type="ECO:0000256" key="2">
    <source>
        <dbReference type="ARBA" id="ARBA00004367"/>
    </source>
</evidence>
<keyword evidence="8" id="KW-0274">FAD</keyword>
<comment type="subcellular location">
    <subcellularLocation>
        <location evidence="2">Endoplasmic reticulum membrane</location>
        <topology evidence="2">Peripheral membrane protein</topology>
        <orientation evidence="2">Lumenal side</orientation>
    </subcellularLocation>
</comment>
<keyword evidence="13" id="KW-0325">Glycoprotein</keyword>
<dbReference type="AlphaFoldDB" id="A0AAD1ZMR3"/>
<keyword evidence="10" id="KW-0560">Oxidoreductase</keyword>
<reference evidence="16" key="1">
    <citation type="submission" date="2023-05" db="EMBL/GenBank/DDBJ databases">
        <authorList>
            <person name="Huff M."/>
        </authorList>
    </citation>
    <scope>NUCLEOTIDE SEQUENCE</scope>
</reference>
<dbReference type="GO" id="GO:0034975">
    <property type="term" value="P:protein folding in endoplasmic reticulum"/>
    <property type="evidence" value="ECO:0007669"/>
    <property type="project" value="InterPro"/>
</dbReference>
<dbReference type="GO" id="GO:0009507">
    <property type="term" value="C:chloroplast"/>
    <property type="evidence" value="ECO:0007669"/>
    <property type="project" value="TreeGrafter"/>
</dbReference>
<dbReference type="EMBL" id="OU503047">
    <property type="protein sequence ID" value="CAI9772249.1"/>
    <property type="molecule type" value="Genomic_DNA"/>
</dbReference>
<organism evidence="16 17">
    <name type="scientific">Fraxinus pennsylvanica</name>
    <dbReference type="NCBI Taxonomy" id="56036"/>
    <lineage>
        <taxon>Eukaryota</taxon>
        <taxon>Viridiplantae</taxon>
        <taxon>Streptophyta</taxon>
        <taxon>Embryophyta</taxon>
        <taxon>Tracheophyta</taxon>
        <taxon>Spermatophyta</taxon>
        <taxon>Magnoliopsida</taxon>
        <taxon>eudicotyledons</taxon>
        <taxon>Gunneridae</taxon>
        <taxon>Pentapetalae</taxon>
        <taxon>asterids</taxon>
        <taxon>lamiids</taxon>
        <taxon>Lamiales</taxon>
        <taxon>Oleaceae</taxon>
        <taxon>Oleeae</taxon>
        <taxon>Fraxinus</taxon>
    </lineage>
</organism>
<name>A0AAD1ZMR3_9LAMI</name>
<feature type="transmembrane region" description="Helical" evidence="15">
    <location>
        <begin position="409"/>
        <end position="427"/>
    </location>
</feature>
<accession>A0AAD1ZMR3</accession>
<evidence type="ECO:0000256" key="13">
    <source>
        <dbReference type="ARBA" id="ARBA00023180"/>
    </source>
</evidence>
<dbReference type="GO" id="GO:0071949">
    <property type="term" value="F:FAD binding"/>
    <property type="evidence" value="ECO:0007669"/>
    <property type="project" value="InterPro"/>
</dbReference>
<dbReference type="PANTHER" id="PTHR31033">
    <property type="entry name" value="PROTEIN, PUTATIVE-RELATED"/>
    <property type="match status" value="1"/>
</dbReference>
<evidence type="ECO:0000313" key="16">
    <source>
        <dbReference type="EMBL" id="CAI9772249.1"/>
    </source>
</evidence>
<evidence type="ECO:0000256" key="3">
    <source>
        <dbReference type="ARBA" id="ARBA00008277"/>
    </source>
</evidence>
<keyword evidence="15" id="KW-1133">Transmembrane helix</keyword>
<keyword evidence="11 15" id="KW-0472">Membrane</keyword>
<evidence type="ECO:0000256" key="12">
    <source>
        <dbReference type="ARBA" id="ARBA00023157"/>
    </source>
</evidence>
<dbReference type="Proteomes" id="UP000834106">
    <property type="component" value="Chromosome 12"/>
</dbReference>
<keyword evidence="4" id="KW-0813">Transport</keyword>
<evidence type="ECO:0000256" key="15">
    <source>
        <dbReference type="SAM" id="Phobius"/>
    </source>
</evidence>
<protein>
    <submittedName>
        <fullName evidence="16">Uncharacterized protein</fullName>
    </submittedName>
</protein>
<evidence type="ECO:0000256" key="1">
    <source>
        <dbReference type="ARBA" id="ARBA00001974"/>
    </source>
</evidence>
<dbReference type="Pfam" id="PF04137">
    <property type="entry name" value="ERO1"/>
    <property type="match status" value="1"/>
</dbReference>
<dbReference type="GO" id="GO:0015035">
    <property type="term" value="F:protein-disulfide reductase activity"/>
    <property type="evidence" value="ECO:0007669"/>
    <property type="project" value="InterPro"/>
</dbReference>
<keyword evidence="5" id="KW-0285">Flavoprotein</keyword>
<evidence type="ECO:0000256" key="9">
    <source>
        <dbReference type="ARBA" id="ARBA00022982"/>
    </source>
</evidence>
<keyword evidence="15" id="KW-0812">Transmembrane</keyword>
<evidence type="ECO:0000256" key="4">
    <source>
        <dbReference type="ARBA" id="ARBA00022448"/>
    </source>
</evidence>
<evidence type="ECO:0000256" key="14">
    <source>
        <dbReference type="ARBA" id="ARBA00023284"/>
    </source>
</evidence>
<keyword evidence="14" id="KW-0676">Redox-active center</keyword>